<evidence type="ECO:0000256" key="2">
    <source>
        <dbReference type="ARBA" id="ARBA00007863"/>
    </source>
</evidence>
<feature type="transmembrane region" description="Helical" evidence="8">
    <location>
        <begin position="26"/>
        <end position="47"/>
    </location>
</feature>
<evidence type="ECO:0000256" key="6">
    <source>
        <dbReference type="ARBA" id="ARBA00023136"/>
    </source>
</evidence>
<dbReference type="SUPFAM" id="SSF103481">
    <property type="entry name" value="Multidrug resistance efflux transporter EmrE"/>
    <property type="match status" value="1"/>
</dbReference>
<keyword evidence="5 8" id="KW-1133">Transmembrane helix</keyword>
<evidence type="ECO:0000256" key="4">
    <source>
        <dbReference type="ARBA" id="ARBA00022692"/>
    </source>
</evidence>
<gene>
    <name evidence="9" type="ORF">RF11_07248</name>
</gene>
<feature type="transmembrane region" description="Helical" evidence="8">
    <location>
        <begin position="251"/>
        <end position="274"/>
    </location>
</feature>
<dbReference type="Proteomes" id="UP000031668">
    <property type="component" value="Unassembled WGS sequence"/>
</dbReference>
<evidence type="ECO:0000256" key="8">
    <source>
        <dbReference type="SAM" id="Phobius"/>
    </source>
</evidence>
<keyword evidence="3" id="KW-0813">Transport</keyword>
<feature type="transmembrane region" description="Helical" evidence="8">
    <location>
        <begin position="115"/>
        <end position="138"/>
    </location>
</feature>
<evidence type="ECO:0000256" key="7">
    <source>
        <dbReference type="ARBA" id="ARBA00037727"/>
    </source>
</evidence>
<comment type="subcellular location">
    <subcellularLocation>
        <location evidence="1">Membrane</location>
        <topology evidence="1">Multi-pass membrane protein</topology>
    </subcellularLocation>
</comment>
<feature type="transmembrane region" description="Helical" evidence="8">
    <location>
        <begin position="303"/>
        <end position="325"/>
    </location>
</feature>
<dbReference type="PANTHER" id="PTHR14233">
    <property type="entry name" value="DUF914-RELATED"/>
    <property type="match status" value="1"/>
</dbReference>
<evidence type="ECO:0000256" key="1">
    <source>
        <dbReference type="ARBA" id="ARBA00004141"/>
    </source>
</evidence>
<proteinExistence type="inferred from homology"/>
<feature type="transmembrane region" description="Helical" evidence="8">
    <location>
        <begin position="216"/>
        <end position="239"/>
    </location>
</feature>
<evidence type="ECO:0000313" key="9">
    <source>
        <dbReference type="EMBL" id="KII69653.1"/>
    </source>
</evidence>
<feature type="transmembrane region" description="Helical" evidence="8">
    <location>
        <begin position="92"/>
        <end position="109"/>
    </location>
</feature>
<dbReference type="InterPro" id="IPR037185">
    <property type="entry name" value="EmrE-like"/>
</dbReference>
<dbReference type="EMBL" id="JWZT01002320">
    <property type="protein sequence ID" value="KII69653.1"/>
    <property type="molecule type" value="Genomic_DNA"/>
</dbReference>
<accession>A0A0C2JJU0</accession>
<sequence>MIKEEENSGRISNLTKKTVKFFTSRVFCYSLLSQVAALGLFGLGVAVDNAGTSKFPSLPSFMAFCVHFTLTLIFLPYFVYHNSFKEVIKRNWWRYLLTSFCEVQGTYLIELSYNYANYIVVQFLDYSCIVFAFIFSLIILKKKFYLFHFVGAAITVGGIVMLTLYDINGDYSVFSERNDKYFKYFGESMSLVGCLMYALSTVLSEKFLADASSFEWLTFQGLFSMGIALIQGIILELIWPNEIKITFSTTMWVLLYVVCSVSFYSICPFVFLALGAARSNLFYTSADIMAVIYSSHHKQRMTVIFGVSLLLAVLGNTMFSIQTMYQEERMKKRTHAPTETSI</sequence>
<feature type="transmembrane region" description="Helical" evidence="8">
    <location>
        <begin position="59"/>
        <end position="80"/>
    </location>
</feature>
<dbReference type="GO" id="GO:0016020">
    <property type="term" value="C:membrane"/>
    <property type="evidence" value="ECO:0007669"/>
    <property type="project" value="UniProtKB-SubCell"/>
</dbReference>
<reference evidence="9 10" key="1">
    <citation type="journal article" date="2014" name="Genome Biol. Evol.">
        <title>The genome of the myxosporean Thelohanellus kitauei shows adaptations to nutrient acquisition within its fish host.</title>
        <authorList>
            <person name="Yang Y."/>
            <person name="Xiong J."/>
            <person name="Zhou Z."/>
            <person name="Huo F."/>
            <person name="Miao W."/>
            <person name="Ran C."/>
            <person name="Liu Y."/>
            <person name="Zhang J."/>
            <person name="Feng J."/>
            <person name="Wang M."/>
            <person name="Wang M."/>
            <person name="Wang L."/>
            <person name="Yao B."/>
        </authorList>
    </citation>
    <scope>NUCLEOTIDE SEQUENCE [LARGE SCALE GENOMIC DNA]</scope>
    <source>
        <strain evidence="9">Wuqing</strain>
    </source>
</reference>
<dbReference type="Pfam" id="PF06027">
    <property type="entry name" value="SLC35F"/>
    <property type="match status" value="1"/>
</dbReference>
<dbReference type="InterPro" id="IPR009262">
    <property type="entry name" value="SLC35_F1/F2/F6"/>
</dbReference>
<comment type="function">
    <text evidence="7">Putative solute transporter.</text>
</comment>
<keyword evidence="4 8" id="KW-0812">Transmembrane</keyword>
<organism evidence="9 10">
    <name type="scientific">Thelohanellus kitauei</name>
    <name type="common">Myxosporean</name>
    <dbReference type="NCBI Taxonomy" id="669202"/>
    <lineage>
        <taxon>Eukaryota</taxon>
        <taxon>Metazoa</taxon>
        <taxon>Cnidaria</taxon>
        <taxon>Myxozoa</taxon>
        <taxon>Myxosporea</taxon>
        <taxon>Bivalvulida</taxon>
        <taxon>Platysporina</taxon>
        <taxon>Myxobolidae</taxon>
        <taxon>Thelohanellus</taxon>
    </lineage>
</organism>
<comment type="similarity">
    <text evidence="2">Belongs to the SLC35F solute transporter family.</text>
</comment>
<dbReference type="PANTHER" id="PTHR14233:SF4">
    <property type="entry name" value="SOLUTE CARRIER FAMILY 35 MEMBER F2"/>
    <property type="match status" value="1"/>
</dbReference>
<dbReference type="AlphaFoldDB" id="A0A0C2JJU0"/>
<evidence type="ECO:0000256" key="3">
    <source>
        <dbReference type="ARBA" id="ARBA00022448"/>
    </source>
</evidence>
<dbReference type="OrthoDB" id="429955at2759"/>
<evidence type="ECO:0000313" key="10">
    <source>
        <dbReference type="Proteomes" id="UP000031668"/>
    </source>
</evidence>
<dbReference type="InterPro" id="IPR052221">
    <property type="entry name" value="SLC35F_Transporter"/>
</dbReference>
<evidence type="ECO:0000256" key="5">
    <source>
        <dbReference type="ARBA" id="ARBA00022989"/>
    </source>
</evidence>
<keyword evidence="10" id="KW-1185">Reference proteome</keyword>
<comment type="caution">
    <text evidence="9">The sequence shown here is derived from an EMBL/GenBank/DDBJ whole genome shotgun (WGS) entry which is preliminary data.</text>
</comment>
<feature type="transmembrane region" description="Helical" evidence="8">
    <location>
        <begin position="145"/>
        <end position="165"/>
    </location>
</feature>
<dbReference type="GO" id="GO:0022857">
    <property type="term" value="F:transmembrane transporter activity"/>
    <property type="evidence" value="ECO:0007669"/>
    <property type="project" value="InterPro"/>
</dbReference>
<dbReference type="OMA" id="IHWSTEA"/>
<protein>
    <submittedName>
        <fullName evidence="9">Solute carrier family 35 member F2</fullName>
    </submittedName>
</protein>
<keyword evidence="6 8" id="KW-0472">Membrane</keyword>
<name>A0A0C2JJU0_THEKT</name>